<gene>
    <name evidence="1" type="ORF">FHG64_02415</name>
</gene>
<name>A0A5B7X0X6_9FLAO</name>
<dbReference type="AlphaFoldDB" id="A0A5B7X0X6"/>
<organism evidence="1 2">
    <name type="scientific">Antarcticibacterium flavum</name>
    <dbReference type="NCBI Taxonomy" id="2058175"/>
    <lineage>
        <taxon>Bacteria</taxon>
        <taxon>Pseudomonadati</taxon>
        <taxon>Bacteroidota</taxon>
        <taxon>Flavobacteriia</taxon>
        <taxon>Flavobacteriales</taxon>
        <taxon>Flavobacteriaceae</taxon>
        <taxon>Antarcticibacterium</taxon>
    </lineage>
</organism>
<dbReference type="OrthoDB" id="663527at2"/>
<dbReference type="Proteomes" id="UP000309016">
    <property type="component" value="Chromosome"/>
</dbReference>
<keyword evidence="2" id="KW-1185">Reference proteome</keyword>
<dbReference type="InterPro" id="IPR045607">
    <property type="entry name" value="DUF6452"/>
</dbReference>
<dbReference type="EMBL" id="CP040812">
    <property type="protein sequence ID" value="QCY68342.1"/>
    <property type="molecule type" value="Genomic_DNA"/>
</dbReference>
<accession>A0A5B7X0X6</accession>
<dbReference type="Pfam" id="PF20050">
    <property type="entry name" value="DUF6452"/>
    <property type="match status" value="1"/>
</dbReference>
<evidence type="ECO:0000313" key="1">
    <source>
        <dbReference type="EMBL" id="QCY68342.1"/>
    </source>
</evidence>
<sequence>MLRKKIRIAGIPALLLSIVIINLGCQRDDICPASTVTTPMLNIAFFDAEETDVPKPPVNLRVKAVDYDSVYVNRYNQSTISIPLRTDVDITQYEFTINAPELPAEGEEEIPGENTNMDVLTFTYNANRIYVNRACSYKVNYLDFQARLEIDENNWINSVLPEDGIEDIEVDIIGNEVQTHINIYH</sequence>
<dbReference type="KEGG" id="afla:FHG64_02415"/>
<reference evidence="1 2" key="1">
    <citation type="submission" date="2019-06" db="EMBL/GenBank/DDBJ databases">
        <title>Complete genome sequence of Antarcticibacterium flavum KCTC 52984T from an Antarctic marine sediment.</title>
        <authorList>
            <person name="Lee Y.M."/>
            <person name="Shin S.C."/>
        </authorList>
    </citation>
    <scope>NUCLEOTIDE SEQUENCE [LARGE SCALE GENOMIC DNA]</scope>
    <source>
        <strain evidence="1 2">KCTC 52984</strain>
    </source>
</reference>
<dbReference type="RefSeq" id="WP_139064917.1">
    <property type="nucleotide sequence ID" value="NZ_CP040812.1"/>
</dbReference>
<evidence type="ECO:0000313" key="2">
    <source>
        <dbReference type="Proteomes" id="UP000309016"/>
    </source>
</evidence>
<proteinExistence type="predicted"/>
<protein>
    <submittedName>
        <fullName evidence="1">Uncharacterized protein</fullName>
    </submittedName>
</protein>